<feature type="domain" description="Apiosidase-like catalytic" evidence="2">
    <location>
        <begin position="41"/>
        <end position="368"/>
    </location>
</feature>
<keyword evidence="4" id="KW-1185">Reference proteome</keyword>
<dbReference type="SUPFAM" id="SSF51445">
    <property type="entry name" value="(Trans)glycosidases"/>
    <property type="match status" value="1"/>
</dbReference>
<dbReference type="InterPro" id="IPR025277">
    <property type="entry name" value="Apiosidase-like_cat_dom"/>
</dbReference>
<name>A0A3E0DY93_9BACT</name>
<evidence type="ECO:0000313" key="3">
    <source>
        <dbReference type="EMBL" id="REG91022.1"/>
    </source>
</evidence>
<dbReference type="InterPro" id="IPR017853">
    <property type="entry name" value="GH"/>
</dbReference>
<dbReference type="AlphaFoldDB" id="A0A3E0DY93"/>
<dbReference type="Pfam" id="PF13204">
    <property type="entry name" value="Apiosidase"/>
    <property type="match status" value="1"/>
</dbReference>
<dbReference type="Proteomes" id="UP000256405">
    <property type="component" value="Unassembled WGS sequence"/>
</dbReference>
<evidence type="ECO:0000259" key="2">
    <source>
        <dbReference type="Pfam" id="PF13204"/>
    </source>
</evidence>
<dbReference type="PANTHER" id="PTHR37836">
    <property type="entry name" value="LMO1036 PROTEIN"/>
    <property type="match status" value="1"/>
</dbReference>
<evidence type="ECO:0000259" key="1">
    <source>
        <dbReference type="Pfam" id="PF12904"/>
    </source>
</evidence>
<reference evidence="3 4" key="1">
    <citation type="submission" date="2018-08" db="EMBL/GenBank/DDBJ databases">
        <title>Genomic Encyclopedia of Archaeal and Bacterial Type Strains, Phase II (KMG-II): from individual species to whole genera.</title>
        <authorList>
            <person name="Goeker M."/>
        </authorList>
    </citation>
    <scope>NUCLEOTIDE SEQUENCE [LARGE SCALE GENOMIC DNA]</scope>
    <source>
        <strain evidence="3 4">DSM 15986</strain>
    </source>
</reference>
<sequence length="466" mass="52925">MTFTYSNLFQMKRILSTLLLLFLFSQILLAQQITGPIQIHENQRYFTNAEGEPFFWMADTAWELFHRLDLEESKIYLDKRASQGFNVVQAVALSELDGLNDPNANGDTPFLDDQYSKPNEAYWKHVDAVLNLAKARNIHIALLPTWGDKLNKSSWGTGPEIFNSKSAYDFGKWIGKRYSNQQNIIWVLGGDRNPRKDTNDIEVWNRMAKGIQETQIPANKQLMTFHPQPTEPGGSSNWFHQESWMDFNMHQTGHCPNQPTYQKIAHDLALTPKKPTVDGEPMYEEHPKCFDAKNQGYSEATDIRKIMYWNVFAGAAGQTYGDHAVWQMYDLDKAPINAPLKPWNLSLDLEVANQVKHLKNLILEFPFFTRIPAQELIASAQVDDEYYVAATRDVDGSYALLYFPAGNQTNLNLSNLAGNSLLGAWYDPRTGVKIPVGKVSKTSKTTVIPPSQGRGNDWVLILESVD</sequence>
<organism evidence="3 4">
    <name type="scientific">Algoriphagus antarcticus</name>
    <dbReference type="NCBI Taxonomy" id="238540"/>
    <lineage>
        <taxon>Bacteria</taxon>
        <taxon>Pseudomonadati</taxon>
        <taxon>Bacteroidota</taxon>
        <taxon>Cytophagia</taxon>
        <taxon>Cytophagales</taxon>
        <taxon>Cyclobacteriaceae</taxon>
        <taxon>Algoriphagus</taxon>
    </lineage>
</organism>
<proteinExistence type="predicted"/>
<dbReference type="Pfam" id="PF12904">
    <property type="entry name" value="Collagen_bind_2"/>
    <property type="match status" value="1"/>
</dbReference>
<protein>
    <submittedName>
        <fullName evidence="3">Collagenase-like protein with putative collagen-binding domain</fullName>
    </submittedName>
</protein>
<evidence type="ECO:0000313" key="4">
    <source>
        <dbReference type="Proteomes" id="UP000256405"/>
    </source>
</evidence>
<gene>
    <name evidence="3" type="ORF">C8N25_105132</name>
</gene>
<comment type="caution">
    <text evidence="3">The sequence shown here is derived from an EMBL/GenBank/DDBJ whole genome shotgun (WGS) entry which is preliminary data.</text>
</comment>
<dbReference type="EMBL" id="QUNF01000005">
    <property type="protein sequence ID" value="REG91022.1"/>
    <property type="molecule type" value="Genomic_DNA"/>
</dbReference>
<dbReference type="InterPro" id="IPR024749">
    <property type="entry name" value="Collagen-bd_put"/>
</dbReference>
<accession>A0A3E0DY93</accession>
<feature type="domain" description="Putative collagen-binding" evidence="1">
    <location>
        <begin position="371"/>
        <end position="463"/>
    </location>
</feature>
<dbReference type="Gene3D" id="3.20.20.80">
    <property type="entry name" value="Glycosidases"/>
    <property type="match status" value="1"/>
</dbReference>
<dbReference type="PANTHER" id="PTHR37836:SF3">
    <property type="entry name" value="ENDOGLUCANASE"/>
    <property type="match status" value="1"/>
</dbReference>